<dbReference type="Proteomes" id="UP000037737">
    <property type="component" value="Unassembled WGS sequence"/>
</dbReference>
<feature type="domain" description="FHA" evidence="4">
    <location>
        <begin position="497"/>
        <end position="547"/>
    </location>
</feature>
<keyword evidence="1" id="KW-0597">Phosphoprotein</keyword>
<dbReference type="PROSITE" id="PS50006">
    <property type="entry name" value="FHA_DOMAIN"/>
    <property type="match status" value="1"/>
</dbReference>
<dbReference type="Pfam" id="PF18936">
    <property type="entry name" value="DUF5684"/>
    <property type="match status" value="1"/>
</dbReference>
<evidence type="ECO:0000313" key="5">
    <source>
        <dbReference type="EMBL" id="KOS11962.1"/>
    </source>
</evidence>
<keyword evidence="3" id="KW-0472">Membrane</keyword>
<feature type="transmembrane region" description="Helical" evidence="3">
    <location>
        <begin position="66"/>
        <end position="88"/>
    </location>
</feature>
<dbReference type="Pfam" id="PF00498">
    <property type="entry name" value="FHA"/>
    <property type="match status" value="1"/>
</dbReference>
<feature type="compositionally biased region" description="Basic and acidic residues" evidence="2">
    <location>
        <begin position="304"/>
        <end position="313"/>
    </location>
</feature>
<dbReference type="AlphaFoldDB" id="A0A0M9VM76"/>
<feature type="compositionally biased region" description="Low complexity" evidence="2">
    <location>
        <begin position="248"/>
        <end position="267"/>
    </location>
</feature>
<dbReference type="KEGG" id="mcw:A8L33_05780"/>
<gene>
    <name evidence="5" type="ORF">XI38_00505</name>
</gene>
<proteinExistence type="predicted"/>
<dbReference type="InterPro" id="IPR008984">
    <property type="entry name" value="SMAD_FHA_dom_sf"/>
</dbReference>
<keyword evidence="3" id="KW-1133">Transmembrane helix</keyword>
<dbReference type="CDD" id="cd00060">
    <property type="entry name" value="FHA"/>
    <property type="match status" value="1"/>
</dbReference>
<evidence type="ECO:0000313" key="6">
    <source>
        <dbReference type="Proteomes" id="UP000037737"/>
    </source>
</evidence>
<dbReference type="Gene3D" id="2.60.200.20">
    <property type="match status" value="1"/>
</dbReference>
<evidence type="ECO:0000256" key="3">
    <source>
        <dbReference type="SAM" id="Phobius"/>
    </source>
</evidence>
<keyword evidence="6" id="KW-1185">Reference proteome</keyword>
<organism evidence="5 6">
    <name type="scientific">Microbacterium aurantiacum</name>
    <dbReference type="NCBI Taxonomy" id="162393"/>
    <lineage>
        <taxon>Bacteria</taxon>
        <taxon>Bacillati</taxon>
        <taxon>Actinomycetota</taxon>
        <taxon>Actinomycetes</taxon>
        <taxon>Micrococcales</taxon>
        <taxon>Microbacteriaceae</taxon>
        <taxon>Microbacterium</taxon>
    </lineage>
</organism>
<dbReference type="InterPro" id="IPR043739">
    <property type="entry name" value="DUF5684"/>
</dbReference>
<sequence>MNATADSTAVVFGMITLVVGVAVYVWTALALAAVFRKTGRPGWQAWVPILNQVVLLRLAGMSGWLLLLWLLFPVGPIFVWVAIIVACYRIGIDFGLPAGITVLAAFLFPVWASVVGFGSARWLGAAEHAAPAGPRRTPRPEERPLFPAPDGASRGVDADASAPLPEAEPWPFPAPHRADREDAVDGATEIGRPAAAAWWQPVATPEPEAQVAPEPEPAAEPEPDPEPFVEPEPEPEPIVEPELEPEPVVEAVPDPVEAAAPTAAIPVSRTRVEEPVDPAAADPLIAWLTGPVEPLPATFAPPARPERAPEPEPARASAPAPEPAPEPEPEPEPDPEPEPAPEPEPVSRKPWEGFAISANDEFTGEVTGALTDAPAPVSAGAAPGAPVPPLTSPPVTRLPAASDGGSDDGSDEPWAPRRSRLPASDSFPELSGEVSAIVGAPDAGAPRSARTSVSALHVRPEIPDEPADETIIARRRRTQWSLVPPRGTPVTIASDTVLLGRRPAPDAAYPRAQLIAIDDGTVSKTHARLVLRQDRWYITDLGSTNGVVFATVMGTEVEATPGEEIEAGDRFLLGDAEIRLVRSDA</sequence>
<dbReference type="InterPro" id="IPR000253">
    <property type="entry name" value="FHA_dom"/>
</dbReference>
<feature type="transmembrane region" description="Helical" evidence="3">
    <location>
        <begin position="100"/>
        <end position="123"/>
    </location>
</feature>
<comment type="caution">
    <text evidence="5">The sequence shown here is derived from an EMBL/GenBank/DDBJ whole genome shotgun (WGS) entry which is preliminary data.</text>
</comment>
<feature type="compositionally biased region" description="Low complexity" evidence="2">
    <location>
        <begin position="201"/>
        <end position="213"/>
    </location>
</feature>
<feature type="region of interest" description="Disordered" evidence="2">
    <location>
        <begin position="292"/>
        <end position="429"/>
    </location>
</feature>
<evidence type="ECO:0000256" key="2">
    <source>
        <dbReference type="SAM" id="MobiDB-lite"/>
    </source>
</evidence>
<accession>A0A0M9VM76</accession>
<protein>
    <recommendedName>
        <fullName evidence="4">FHA domain-containing protein</fullName>
    </recommendedName>
</protein>
<feature type="region of interest" description="Disordered" evidence="2">
    <location>
        <begin position="197"/>
        <end position="275"/>
    </location>
</feature>
<feature type="compositionally biased region" description="Acidic residues" evidence="2">
    <location>
        <begin position="325"/>
        <end position="341"/>
    </location>
</feature>
<feature type="compositionally biased region" description="Acidic residues" evidence="2">
    <location>
        <begin position="217"/>
        <end position="247"/>
    </location>
</feature>
<keyword evidence="3" id="KW-0812">Transmembrane</keyword>
<name>A0A0M9VM76_9MICO</name>
<reference evidence="5" key="1">
    <citation type="submission" date="2015-04" db="EMBL/GenBank/DDBJ databases">
        <title>Complete genome sequence of Microbacterium chocolatum SIT 101, a bacterium enantioselectively hydrolyzing mesomeric diesters.</title>
        <authorList>
            <person name="Li X."/>
            <person name="Xu Y."/>
        </authorList>
    </citation>
    <scope>NUCLEOTIDE SEQUENCE [LARGE SCALE GENOMIC DNA]</scope>
    <source>
        <strain evidence="5">SIT 101</strain>
    </source>
</reference>
<dbReference type="OrthoDB" id="3637276at2"/>
<evidence type="ECO:0000259" key="4">
    <source>
        <dbReference type="PROSITE" id="PS50006"/>
    </source>
</evidence>
<feature type="compositionally biased region" description="Low complexity" evidence="2">
    <location>
        <begin position="373"/>
        <end position="384"/>
    </location>
</feature>
<evidence type="ECO:0000256" key="1">
    <source>
        <dbReference type="ARBA" id="ARBA00022553"/>
    </source>
</evidence>
<dbReference type="SUPFAM" id="SSF49879">
    <property type="entry name" value="SMAD/FHA domain"/>
    <property type="match status" value="1"/>
</dbReference>
<feature type="transmembrane region" description="Helical" evidence="3">
    <location>
        <begin position="12"/>
        <end position="35"/>
    </location>
</feature>
<dbReference type="PATRIC" id="fig|84292.3.peg.110"/>
<feature type="region of interest" description="Disordered" evidence="2">
    <location>
        <begin position="129"/>
        <end position="184"/>
    </location>
</feature>
<dbReference type="EMBL" id="LAVO01000001">
    <property type="protein sequence ID" value="KOS11962.1"/>
    <property type="molecule type" value="Genomic_DNA"/>
</dbReference>